<protein>
    <submittedName>
        <fullName evidence="2">ICP4 protein</fullName>
    </submittedName>
</protein>
<dbReference type="EMBL" id="EF660073">
    <property type="protein sequence ID" value="ABS57014.1"/>
    <property type="molecule type" value="Genomic_DNA"/>
</dbReference>
<feature type="non-terminal residue" evidence="2">
    <location>
        <position position="1"/>
    </location>
</feature>
<proteinExistence type="predicted"/>
<feature type="compositionally biased region" description="Low complexity" evidence="1">
    <location>
        <begin position="43"/>
        <end position="74"/>
    </location>
</feature>
<feature type="region of interest" description="Disordered" evidence="1">
    <location>
        <begin position="26"/>
        <end position="84"/>
    </location>
</feature>
<gene>
    <name evidence="2" type="primary">ICP4</name>
</gene>
<accession>A7L3T8</accession>
<feature type="non-terminal residue" evidence="2">
    <location>
        <position position="84"/>
    </location>
</feature>
<feature type="compositionally biased region" description="Pro residues" evidence="1">
    <location>
        <begin position="75"/>
        <end position="84"/>
    </location>
</feature>
<organismHost>
    <name type="scientific">Gallus gallus</name>
    <name type="common">Chicken</name>
    <dbReference type="NCBI Taxonomy" id="9031"/>
</organismHost>
<evidence type="ECO:0000313" key="2">
    <source>
        <dbReference type="EMBL" id="ABS57014.1"/>
    </source>
</evidence>
<reference evidence="2" key="1">
    <citation type="submission" date="2007-06" db="EMBL/GenBank/DDBJ databases">
        <title>Molecular epidemiology of Marek's disease viruses from India.</title>
        <authorList>
            <person name="Raja A."/>
            <person name="Dhinakar Raj G."/>
            <person name="Ananthi R."/>
            <person name="Bhuvaneswari P."/>
            <person name="Ramadass P."/>
        </authorList>
    </citation>
    <scope>NUCLEOTIDE SEQUENCE</scope>
    <source>
        <strain evidence="2">Ind-KA-03-06</strain>
    </source>
</reference>
<sequence length="84" mass="8892">QPHLHEVPPDHAALRLHRQMSTLLYPLPGIPHPILSRNVGHVSRSPSSSSSSSSSSSPSSSSLIVLSSPSSWSPSPSPPRPRAD</sequence>
<organism evidence="2">
    <name type="scientific">Infectious laryngotracheitis virus</name>
    <name type="common">ILTV</name>
    <name type="synonym">Gallid herpesvirus 1</name>
    <dbReference type="NCBI Taxonomy" id="10386"/>
    <lineage>
        <taxon>Viruses</taxon>
        <taxon>Duplodnaviria</taxon>
        <taxon>Heunggongvirae</taxon>
        <taxon>Peploviricota</taxon>
        <taxon>Herviviricetes</taxon>
        <taxon>Herpesvirales</taxon>
        <taxon>Orthoherpesviridae</taxon>
        <taxon>Alphaherpesvirinae</taxon>
        <taxon>Iltovirus</taxon>
        <taxon>Iltovirus gallidalpha1</taxon>
    </lineage>
</organism>
<evidence type="ECO:0000256" key="1">
    <source>
        <dbReference type="SAM" id="MobiDB-lite"/>
    </source>
</evidence>
<name>A7L3T8_ILTV</name>